<protein>
    <submittedName>
        <fullName evidence="1">Uncharacterized phage protein</fullName>
    </submittedName>
</protein>
<proteinExistence type="predicted"/>
<dbReference type="Pfam" id="PF05135">
    <property type="entry name" value="Phage_connect_1"/>
    <property type="match status" value="1"/>
</dbReference>
<gene>
    <name evidence="1" type="ORF">BCB44BAC_02930</name>
</gene>
<comment type="caution">
    <text evidence="1">The sequence shown here is derived from an EMBL/GenBank/DDBJ whole genome shotgun (WGS) entry which is preliminary data.</text>
</comment>
<dbReference type="AlphaFoldDB" id="A0AAX2CJH5"/>
<dbReference type="Gene3D" id="1.10.3230.30">
    <property type="entry name" value="Phage gp6-like head-tail connector protein"/>
    <property type="match status" value="1"/>
</dbReference>
<reference evidence="1 2" key="1">
    <citation type="submission" date="2016-08" db="EMBL/GenBank/DDBJ databases">
        <authorList>
            <person name="Loux V."/>
            <person name="Rue O."/>
        </authorList>
    </citation>
    <scope>NUCLEOTIDE SEQUENCE [LARGE SCALE GENOMIC DNA]</scope>
    <source>
        <strain evidence="1 2">AFSSA_08CEB44bac</strain>
    </source>
</reference>
<dbReference type="InterPro" id="IPR021146">
    <property type="entry name" value="Phage_gp6-like_head-tail"/>
</dbReference>
<dbReference type="EMBL" id="FMIK01000038">
    <property type="protein sequence ID" value="SCL97895.1"/>
    <property type="molecule type" value="Genomic_DNA"/>
</dbReference>
<dbReference type="GeneID" id="33897845"/>
<dbReference type="CDD" id="cd08054">
    <property type="entry name" value="gp6"/>
    <property type="match status" value="1"/>
</dbReference>
<accession>A0AAX2CJH5</accession>
<dbReference type="InterPro" id="IPR006450">
    <property type="entry name" value="Phage_HK97_gp6-like"/>
</dbReference>
<name>A0AAX2CJH5_9BACI</name>
<sequence length="96" mass="11312">MLVTVEEAKEWIRVDEDDTRTITMLIKAAEKYIFKATGRTFDEKNEDAKLLCLFLVSDWYENRLLVGEKASEKIRTIVQSMILQLQYAPEPQEERK</sequence>
<dbReference type="RefSeq" id="WP_012095036.1">
    <property type="nucleotide sequence ID" value="NZ_CP024096.1"/>
</dbReference>
<dbReference type="Proteomes" id="UP000242164">
    <property type="component" value="Unassembled WGS sequence"/>
</dbReference>
<organism evidence="1 2">
    <name type="scientific">Bacillus cytotoxicus</name>
    <dbReference type="NCBI Taxonomy" id="580165"/>
    <lineage>
        <taxon>Bacteria</taxon>
        <taxon>Bacillati</taxon>
        <taxon>Bacillota</taxon>
        <taxon>Bacilli</taxon>
        <taxon>Bacillales</taxon>
        <taxon>Bacillaceae</taxon>
        <taxon>Bacillus</taxon>
        <taxon>Bacillus cereus group</taxon>
    </lineage>
</organism>
<evidence type="ECO:0000313" key="2">
    <source>
        <dbReference type="Proteomes" id="UP000242164"/>
    </source>
</evidence>
<dbReference type="NCBIfam" id="TIGR01560">
    <property type="entry name" value="put_DNA_pack"/>
    <property type="match status" value="1"/>
</dbReference>
<evidence type="ECO:0000313" key="1">
    <source>
        <dbReference type="EMBL" id="SCL97895.1"/>
    </source>
</evidence>